<keyword evidence="1" id="KW-0732">Signal</keyword>
<dbReference type="SUPFAM" id="SSF75005">
    <property type="entry name" value="Arabinanase/levansucrase/invertase"/>
    <property type="match status" value="1"/>
</dbReference>
<evidence type="ECO:0000313" key="2">
    <source>
        <dbReference type="EMBL" id="SBW03954.1"/>
    </source>
</evidence>
<feature type="signal peptide" evidence="1">
    <location>
        <begin position="1"/>
        <end position="21"/>
    </location>
</feature>
<dbReference type="AlphaFoldDB" id="A0A212JWV4"/>
<feature type="chain" id="PRO_5012510331" evidence="1">
    <location>
        <begin position="22"/>
        <end position="181"/>
    </location>
</feature>
<reference evidence="2" key="1">
    <citation type="submission" date="2016-04" db="EMBL/GenBank/DDBJ databases">
        <authorList>
            <person name="Evans L.H."/>
            <person name="Alamgir A."/>
            <person name="Owens N."/>
            <person name="Weber N.D."/>
            <person name="Virtaneva K."/>
            <person name="Barbian K."/>
            <person name="Babar A."/>
            <person name="Rosenke K."/>
        </authorList>
    </citation>
    <scope>NUCLEOTIDE SEQUENCE</scope>
    <source>
        <strain evidence="2">86-1</strain>
    </source>
</reference>
<dbReference type="RefSeq" id="WP_296942757.1">
    <property type="nucleotide sequence ID" value="NZ_LT599032.1"/>
</dbReference>
<protein>
    <submittedName>
        <fullName evidence="2">Beta-fructosidase, levanase/invertase</fullName>
    </submittedName>
</protein>
<organism evidence="2">
    <name type="scientific">uncultured Dysgonomonas sp</name>
    <dbReference type="NCBI Taxonomy" id="206096"/>
    <lineage>
        <taxon>Bacteria</taxon>
        <taxon>Pseudomonadati</taxon>
        <taxon>Bacteroidota</taxon>
        <taxon>Bacteroidia</taxon>
        <taxon>Bacteroidales</taxon>
        <taxon>Dysgonomonadaceae</taxon>
        <taxon>Dysgonomonas</taxon>
        <taxon>environmental samples</taxon>
    </lineage>
</organism>
<proteinExistence type="predicted"/>
<dbReference type="Gene3D" id="2.115.10.20">
    <property type="entry name" value="Glycosyl hydrolase domain, family 43"/>
    <property type="match status" value="1"/>
</dbReference>
<accession>A0A212JWV4</accession>
<dbReference type="InterPro" id="IPR023296">
    <property type="entry name" value="Glyco_hydro_beta-prop_sf"/>
</dbReference>
<name>A0A212JWV4_9BACT</name>
<gene>
    <name evidence="2" type="ORF">KL86DYS1_30713</name>
</gene>
<dbReference type="EMBL" id="FLUM01000003">
    <property type="protein sequence ID" value="SBW03954.1"/>
    <property type="molecule type" value="Genomic_DNA"/>
</dbReference>
<sequence>MKENKAIVLILYLLLSASLCGQGGNISGKKIASKPLYRDTQYDGAADPVVVWNQKEQRWFMFYTNRRANMQQTNGVDWVHGTPIGIAESTDGGASWQYRCDANIGYGETDYTFWAPDVIEYKGKYHMYLTVVPGTFTDWKHPRDIVHLTSDNLIDWTFESKLNLASDKVIDACVFNAKDGW</sequence>
<evidence type="ECO:0000256" key="1">
    <source>
        <dbReference type="SAM" id="SignalP"/>
    </source>
</evidence>